<evidence type="ECO:0000313" key="3">
    <source>
        <dbReference type="EMBL" id="CAH3179779.1"/>
    </source>
</evidence>
<organism evidence="3 4">
    <name type="scientific">Porites evermanni</name>
    <dbReference type="NCBI Taxonomy" id="104178"/>
    <lineage>
        <taxon>Eukaryota</taxon>
        <taxon>Metazoa</taxon>
        <taxon>Cnidaria</taxon>
        <taxon>Anthozoa</taxon>
        <taxon>Hexacorallia</taxon>
        <taxon>Scleractinia</taxon>
        <taxon>Fungiina</taxon>
        <taxon>Poritidae</taxon>
        <taxon>Porites</taxon>
    </lineage>
</organism>
<feature type="region of interest" description="Disordered" evidence="1">
    <location>
        <begin position="47"/>
        <end position="77"/>
    </location>
</feature>
<dbReference type="EMBL" id="CALNXI010001925">
    <property type="protein sequence ID" value="CAH3179779.1"/>
    <property type="molecule type" value="Genomic_DNA"/>
</dbReference>
<keyword evidence="2" id="KW-0472">Membrane</keyword>
<keyword evidence="4" id="KW-1185">Reference proteome</keyword>
<feature type="transmembrane region" description="Helical" evidence="2">
    <location>
        <begin position="6"/>
        <end position="28"/>
    </location>
</feature>
<gene>
    <name evidence="3" type="ORF">PEVE_00012567</name>
</gene>
<evidence type="ECO:0000256" key="2">
    <source>
        <dbReference type="SAM" id="Phobius"/>
    </source>
</evidence>
<keyword evidence="2" id="KW-0812">Transmembrane</keyword>
<evidence type="ECO:0000313" key="4">
    <source>
        <dbReference type="Proteomes" id="UP001159427"/>
    </source>
</evidence>
<protein>
    <submittedName>
        <fullName evidence="3">Uncharacterized protein</fullName>
    </submittedName>
</protein>
<reference evidence="3 4" key="1">
    <citation type="submission" date="2022-05" db="EMBL/GenBank/DDBJ databases">
        <authorList>
            <consortium name="Genoscope - CEA"/>
            <person name="William W."/>
        </authorList>
    </citation>
    <scope>NUCLEOTIDE SEQUENCE [LARGE SCALE GENOMIC DNA]</scope>
</reference>
<feature type="compositionally biased region" description="Basic and acidic residues" evidence="1">
    <location>
        <begin position="59"/>
        <end position="77"/>
    </location>
</feature>
<sequence>MVFAFYFFSALLGGVVGGILTMLTLKILEARPREHIRVEVDNGRETGEGRIGIGVQESTKLEQEHDESSAISPKDDPEVSIHDVAFHLTLNLGYSKYTQLEITHH</sequence>
<dbReference type="Proteomes" id="UP001159427">
    <property type="component" value="Unassembled WGS sequence"/>
</dbReference>
<keyword evidence="2" id="KW-1133">Transmembrane helix</keyword>
<comment type="caution">
    <text evidence="3">The sequence shown here is derived from an EMBL/GenBank/DDBJ whole genome shotgun (WGS) entry which is preliminary data.</text>
</comment>
<accession>A0ABN8RK49</accession>
<proteinExistence type="predicted"/>
<evidence type="ECO:0000256" key="1">
    <source>
        <dbReference type="SAM" id="MobiDB-lite"/>
    </source>
</evidence>
<name>A0ABN8RK49_9CNID</name>